<name>A0A7V6DP99_9BACT</name>
<dbReference type="GO" id="GO:0016779">
    <property type="term" value="F:nucleotidyltransferase activity"/>
    <property type="evidence" value="ECO:0007669"/>
    <property type="project" value="UniProtKB-KW"/>
</dbReference>
<dbReference type="GO" id="GO:0005524">
    <property type="term" value="F:ATP binding"/>
    <property type="evidence" value="ECO:0007669"/>
    <property type="project" value="UniProtKB-KW"/>
</dbReference>
<evidence type="ECO:0000256" key="2">
    <source>
        <dbReference type="ARBA" id="ARBA00022649"/>
    </source>
</evidence>
<dbReference type="SUPFAM" id="SSF81301">
    <property type="entry name" value="Nucleotidyltransferase"/>
    <property type="match status" value="1"/>
</dbReference>
<dbReference type="PANTHER" id="PTHR33571">
    <property type="entry name" value="SSL8005 PROTEIN"/>
    <property type="match status" value="1"/>
</dbReference>
<comment type="similarity">
    <text evidence="9">Belongs to the MntA antitoxin family.</text>
</comment>
<evidence type="ECO:0000256" key="1">
    <source>
        <dbReference type="ARBA" id="ARBA00001946"/>
    </source>
</evidence>
<accession>A0A7V6DP99</accession>
<keyword evidence="7" id="KW-0067">ATP-binding</keyword>
<dbReference type="InterPro" id="IPR002934">
    <property type="entry name" value="Polymerase_NTP_transf_dom"/>
</dbReference>
<protein>
    <submittedName>
        <fullName evidence="11">Nucleotidyltransferase</fullName>
    </submittedName>
</protein>
<evidence type="ECO:0000256" key="5">
    <source>
        <dbReference type="ARBA" id="ARBA00022723"/>
    </source>
</evidence>
<gene>
    <name evidence="11" type="ORF">ENV52_04880</name>
</gene>
<evidence type="ECO:0000313" key="11">
    <source>
        <dbReference type="EMBL" id="HHS29018.1"/>
    </source>
</evidence>
<keyword evidence="3 11" id="KW-0808">Transferase</keyword>
<dbReference type="CDD" id="cd05403">
    <property type="entry name" value="NT_KNTase_like"/>
    <property type="match status" value="1"/>
</dbReference>
<reference evidence="11" key="1">
    <citation type="journal article" date="2020" name="mSystems">
        <title>Genome- and Community-Level Interaction Insights into Carbon Utilization and Element Cycling Functions of Hydrothermarchaeota in Hydrothermal Sediment.</title>
        <authorList>
            <person name="Zhou Z."/>
            <person name="Liu Y."/>
            <person name="Xu W."/>
            <person name="Pan J."/>
            <person name="Luo Z.H."/>
            <person name="Li M."/>
        </authorList>
    </citation>
    <scope>NUCLEOTIDE SEQUENCE [LARGE SCALE GENOMIC DNA]</scope>
    <source>
        <strain evidence="11">SpSt-767</strain>
    </source>
</reference>
<dbReference type="InterPro" id="IPR052038">
    <property type="entry name" value="Type-VII_TA_antitoxin"/>
</dbReference>
<dbReference type="GO" id="GO:0046872">
    <property type="term" value="F:metal ion binding"/>
    <property type="evidence" value="ECO:0007669"/>
    <property type="project" value="UniProtKB-KW"/>
</dbReference>
<dbReference type="InterPro" id="IPR043519">
    <property type="entry name" value="NT_sf"/>
</dbReference>
<evidence type="ECO:0000256" key="7">
    <source>
        <dbReference type="ARBA" id="ARBA00022840"/>
    </source>
</evidence>
<evidence type="ECO:0000259" key="10">
    <source>
        <dbReference type="Pfam" id="PF01909"/>
    </source>
</evidence>
<feature type="domain" description="Polymerase nucleotidyl transferase" evidence="10">
    <location>
        <begin position="6"/>
        <end position="45"/>
    </location>
</feature>
<keyword evidence="2" id="KW-1277">Toxin-antitoxin system</keyword>
<evidence type="ECO:0000256" key="4">
    <source>
        <dbReference type="ARBA" id="ARBA00022695"/>
    </source>
</evidence>
<keyword evidence="8" id="KW-0460">Magnesium</keyword>
<evidence type="ECO:0000256" key="9">
    <source>
        <dbReference type="ARBA" id="ARBA00038276"/>
    </source>
</evidence>
<sequence>MIGKEKIEDFCRRWKISEFSLFGSVLRGDFRPDSDVDVLVSFAPDIPWSLFDWIEQYRDKFTILPIWQRKAKAQTFGGIPESWRSPQQ</sequence>
<keyword evidence="5" id="KW-0479">Metal-binding</keyword>
<evidence type="ECO:0000256" key="3">
    <source>
        <dbReference type="ARBA" id="ARBA00022679"/>
    </source>
</evidence>
<comment type="caution">
    <text evidence="11">The sequence shown here is derived from an EMBL/GenBank/DDBJ whole genome shotgun (WGS) entry which is preliminary data.</text>
</comment>
<dbReference type="AlphaFoldDB" id="A0A7V6DP99"/>
<proteinExistence type="inferred from homology"/>
<evidence type="ECO:0000256" key="6">
    <source>
        <dbReference type="ARBA" id="ARBA00022741"/>
    </source>
</evidence>
<dbReference type="PANTHER" id="PTHR33571:SF12">
    <property type="entry name" value="BSL3053 PROTEIN"/>
    <property type="match status" value="1"/>
</dbReference>
<dbReference type="EMBL" id="DTGR01000074">
    <property type="protein sequence ID" value="HHS29018.1"/>
    <property type="molecule type" value="Genomic_DNA"/>
</dbReference>
<keyword evidence="6" id="KW-0547">Nucleotide-binding</keyword>
<organism evidence="11">
    <name type="scientific">Desulfobacca acetoxidans</name>
    <dbReference type="NCBI Taxonomy" id="60893"/>
    <lineage>
        <taxon>Bacteria</taxon>
        <taxon>Pseudomonadati</taxon>
        <taxon>Thermodesulfobacteriota</taxon>
        <taxon>Desulfobaccia</taxon>
        <taxon>Desulfobaccales</taxon>
        <taxon>Desulfobaccaceae</taxon>
        <taxon>Desulfobacca</taxon>
    </lineage>
</organism>
<comment type="cofactor">
    <cofactor evidence="1">
        <name>Mg(2+)</name>
        <dbReference type="ChEBI" id="CHEBI:18420"/>
    </cofactor>
</comment>
<evidence type="ECO:0000256" key="8">
    <source>
        <dbReference type="ARBA" id="ARBA00022842"/>
    </source>
</evidence>
<dbReference type="Gene3D" id="3.30.460.10">
    <property type="entry name" value="Beta Polymerase, domain 2"/>
    <property type="match status" value="1"/>
</dbReference>
<keyword evidence="4" id="KW-0548">Nucleotidyltransferase</keyword>
<dbReference type="Pfam" id="PF01909">
    <property type="entry name" value="NTP_transf_2"/>
    <property type="match status" value="1"/>
</dbReference>